<protein>
    <recommendedName>
        <fullName evidence="1">Aminopyrimidine aminohydrolase</fullName>
        <ecNumber evidence="1">3.5.99.2</ecNumber>
    </recommendedName>
</protein>
<dbReference type="PANTHER" id="PTHR43198">
    <property type="entry name" value="BIFUNCTIONAL TH2 PROTEIN"/>
    <property type="match status" value="1"/>
</dbReference>
<gene>
    <name evidence="3" type="primary">tenA</name>
    <name evidence="3" type="ORF">QJV27_04145</name>
</gene>
<dbReference type="InterPro" id="IPR016084">
    <property type="entry name" value="Haem_Oase-like_multi-hlx"/>
</dbReference>
<dbReference type="EC" id="3.5.99.2" evidence="1"/>
<keyword evidence="1" id="KW-0378">Hydrolase</keyword>
<dbReference type="Proteomes" id="UP001431634">
    <property type="component" value="Unassembled WGS sequence"/>
</dbReference>
<evidence type="ECO:0000259" key="2">
    <source>
        <dbReference type="Pfam" id="PF03070"/>
    </source>
</evidence>
<dbReference type="CDD" id="cd19367">
    <property type="entry name" value="TenA_C_ScTHI20-like"/>
    <property type="match status" value="1"/>
</dbReference>
<comment type="pathway">
    <text evidence="1">Cofactor biosynthesis; thiamine diphosphate biosynthesis.</text>
</comment>
<dbReference type="InterPro" id="IPR050967">
    <property type="entry name" value="Thiamine_Salvage_TenA"/>
</dbReference>
<feature type="domain" description="Thiaminase-2/PQQC" evidence="2">
    <location>
        <begin position="28"/>
        <end position="228"/>
    </location>
</feature>
<sequence length="234" mass="27206">MSAVIKNTLSLLDQGLIGRFRADCGQDWQQFTQHRFVKELALGTLNQEEFKKFLVQDYLYLLDYCRVEALAVYKSDQFQDMQYFSSLLHGLVNIELPLHIKYCQEWGMSEKEVNSSPKTLELLAYTQYLLSKAMQGDLLDLIVLLMPCLVGYGEIGLKMLIDPNTNQMNNPYQSWIDLYAGNEYLELIHTSLTVLERLARQRGGEERYSMLLEQFRTAVKLETAFWNVGRSQYL</sequence>
<dbReference type="InterPro" id="IPR027574">
    <property type="entry name" value="Thiaminase_II"/>
</dbReference>
<evidence type="ECO:0000256" key="1">
    <source>
        <dbReference type="RuleBase" id="RU363093"/>
    </source>
</evidence>
<comment type="catalytic activity">
    <reaction evidence="1">
        <text>4-amino-5-aminomethyl-2-methylpyrimidine + H2O = 4-amino-5-hydroxymethyl-2-methylpyrimidine + NH4(+)</text>
        <dbReference type="Rhea" id="RHEA:31799"/>
        <dbReference type="ChEBI" id="CHEBI:15377"/>
        <dbReference type="ChEBI" id="CHEBI:16892"/>
        <dbReference type="ChEBI" id="CHEBI:28938"/>
        <dbReference type="ChEBI" id="CHEBI:63416"/>
        <dbReference type="EC" id="3.5.99.2"/>
    </reaction>
</comment>
<name>A0ABT6Q0F1_9PROT</name>
<comment type="catalytic activity">
    <reaction evidence="1">
        <text>thiamine + H2O = 5-(2-hydroxyethyl)-4-methylthiazole + 4-amino-5-hydroxymethyl-2-methylpyrimidine + H(+)</text>
        <dbReference type="Rhea" id="RHEA:17509"/>
        <dbReference type="ChEBI" id="CHEBI:15377"/>
        <dbReference type="ChEBI" id="CHEBI:15378"/>
        <dbReference type="ChEBI" id="CHEBI:16892"/>
        <dbReference type="ChEBI" id="CHEBI:17957"/>
        <dbReference type="ChEBI" id="CHEBI:18385"/>
        <dbReference type="EC" id="3.5.99.2"/>
    </reaction>
</comment>
<keyword evidence="1" id="KW-0784">Thiamine biosynthesis</keyword>
<keyword evidence="4" id="KW-1185">Reference proteome</keyword>
<comment type="caution">
    <text evidence="3">The sequence shown here is derived from an EMBL/GenBank/DDBJ whole genome shotgun (WGS) entry which is preliminary data.</text>
</comment>
<organism evidence="3 4">
    <name type="scientific">Commensalibacter oyaizuii</name>
    <dbReference type="NCBI Taxonomy" id="3043873"/>
    <lineage>
        <taxon>Bacteria</taxon>
        <taxon>Pseudomonadati</taxon>
        <taxon>Pseudomonadota</taxon>
        <taxon>Alphaproteobacteria</taxon>
        <taxon>Acetobacterales</taxon>
        <taxon>Acetobacteraceae</taxon>
    </lineage>
</organism>
<dbReference type="PANTHER" id="PTHR43198:SF2">
    <property type="entry name" value="SI:CH1073-67J19.1-RELATED"/>
    <property type="match status" value="1"/>
</dbReference>
<reference evidence="3" key="1">
    <citation type="submission" date="2023-05" db="EMBL/GenBank/DDBJ databases">
        <title>Whole genome sequence of Commensalibacter sp.</title>
        <authorList>
            <person name="Charoenyingcharoen P."/>
            <person name="Yukphan P."/>
        </authorList>
    </citation>
    <scope>NUCLEOTIDE SEQUENCE</scope>
    <source>
        <strain evidence="3">TBRC 16381</strain>
    </source>
</reference>
<evidence type="ECO:0000313" key="4">
    <source>
        <dbReference type="Proteomes" id="UP001431634"/>
    </source>
</evidence>
<comment type="function">
    <text evidence="1">Catalyzes an amino-pyrimidine hydrolysis reaction at the C5' of the pyrimidine moiety of thiamine compounds, a reaction that is part of a thiamine salvage pathway.</text>
</comment>
<dbReference type="InterPro" id="IPR004305">
    <property type="entry name" value="Thiaminase-2/PQQC"/>
</dbReference>
<comment type="similarity">
    <text evidence="1">Belongs to the TenA family.</text>
</comment>
<proteinExistence type="inferred from homology"/>
<accession>A0ABT6Q0F1</accession>
<dbReference type="RefSeq" id="WP_281447712.1">
    <property type="nucleotide sequence ID" value="NZ_JASBAO010000001.1"/>
</dbReference>
<dbReference type="SUPFAM" id="SSF48613">
    <property type="entry name" value="Heme oxygenase-like"/>
    <property type="match status" value="1"/>
</dbReference>
<evidence type="ECO:0000313" key="3">
    <source>
        <dbReference type="EMBL" id="MDI2090578.1"/>
    </source>
</evidence>
<dbReference type="EMBL" id="JASBAO010000001">
    <property type="protein sequence ID" value="MDI2090578.1"/>
    <property type="molecule type" value="Genomic_DNA"/>
</dbReference>
<dbReference type="Gene3D" id="1.20.910.10">
    <property type="entry name" value="Heme oxygenase-like"/>
    <property type="match status" value="1"/>
</dbReference>
<dbReference type="NCBIfam" id="TIGR04306">
    <property type="entry name" value="salvage_TenA"/>
    <property type="match status" value="1"/>
</dbReference>
<dbReference type="Pfam" id="PF03070">
    <property type="entry name" value="TENA_THI-4"/>
    <property type="match status" value="1"/>
</dbReference>